<dbReference type="AlphaFoldDB" id="A0A9P8GAK3"/>
<evidence type="ECO:0000256" key="1">
    <source>
        <dbReference type="SAM" id="MobiDB-lite"/>
    </source>
</evidence>
<feature type="compositionally biased region" description="Polar residues" evidence="1">
    <location>
        <begin position="64"/>
        <end position="76"/>
    </location>
</feature>
<feature type="non-terminal residue" evidence="2">
    <location>
        <position position="129"/>
    </location>
</feature>
<dbReference type="EMBL" id="JAHFYH010000093">
    <property type="protein sequence ID" value="KAH0213669.1"/>
    <property type="molecule type" value="Genomic_DNA"/>
</dbReference>
<dbReference type="Proteomes" id="UP000767238">
    <property type="component" value="Unassembled WGS sequence"/>
</dbReference>
<organism evidence="2 3">
    <name type="scientific">Aureobasidium melanogenum</name>
    <name type="common">Aureobasidium pullulans var. melanogenum</name>
    <dbReference type="NCBI Taxonomy" id="46634"/>
    <lineage>
        <taxon>Eukaryota</taxon>
        <taxon>Fungi</taxon>
        <taxon>Dikarya</taxon>
        <taxon>Ascomycota</taxon>
        <taxon>Pezizomycotina</taxon>
        <taxon>Dothideomycetes</taxon>
        <taxon>Dothideomycetidae</taxon>
        <taxon>Dothideales</taxon>
        <taxon>Saccotheciaceae</taxon>
        <taxon>Aureobasidium</taxon>
    </lineage>
</organism>
<name>A0A9P8GAK3_AURME</name>
<sequence>MRKSLKSKNKSSTQAKADKSQEPRILDENNTFTENQTTTESNTNSFSKQPHKQVKKQTQKEVQCSNASPITKSQPTMDIKTETTIDMKHAINSVEDLERRLAESRRFADETEEKLRRLVVRNMKVVGMD</sequence>
<evidence type="ECO:0000313" key="3">
    <source>
        <dbReference type="Proteomes" id="UP000767238"/>
    </source>
</evidence>
<evidence type="ECO:0000313" key="2">
    <source>
        <dbReference type="EMBL" id="KAH0213669.1"/>
    </source>
</evidence>
<proteinExistence type="predicted"/>
<reference evidence="2" key="2">
    <citation type="submission" date="2021-08" db="EMBL/GenBank/DDBJ databases">
        <authorList>
            <person name="Gostincar C."/>
            <person name="Sun X."/>
            <person name="Song Z."/>
            <person name="Gunde-Cimerman N."/>
        </authorList>
    </citation>
    <scope>NUCLEOTIDE SEQUENCE</scope>
    <source>
        <strain evidence="2">EXF-8016</strain>
    </source>
</reference>
<dbReference type="OrthoDB" id="3937048at2759"/>
<feature type="compositionally biased region" description="Basic and acidic residues" evidence="1">
    <location>
        <begin position="16"/>
        <end position="27"/>
    </location>
</feature>
<feature type="region of interest" description="Disordered" evidence="1">
    <location>
        <begin position="1"/>
        <end position="78"/>
    </location>
</feature>
<reference evidence="2" key="1">
    <citation type="journal article" date="2021" name="J Fungi (Basel)">
        <title>Virulence traits and population genomics of the black yeast Aureobasidium melanogenum.</title>
        <authorList>
            <person name="Cernosa A."/>
            <person name="Sun X."/>
            <person name="Gostincar C."/>
            <person name="Fang C."/>
            <person name="Gunde-Cimerman N."/>
            <person name="Song Z."/>
        </authorList>
    </citation>
    <scope>NUCLEOTIDE SEQUENCE</scope>
    <source>
        <strain evidence="2">EXF-8016</strain>
    </source>
</reference>
<gene>
    <name evidence="2" type="ORF">KCV03_g8814</name>
</gene>
<comment type="caution">
    <text evidence="2">The sequence shown here is derived from an EMBL/GenBank/DDBJ whole genome shotgun (WGS) entry which is preliminary data.</text>
</comment>
<accession>A0A9P8GAK3</accession>
<feature type="compositionally biased region" description="Low complexity" evidence="1">
    <location>
        <begin position="28"/>
        <end position="47"/>
    </location>
</feature>
<protein>
    <submittedName>
        <fullName evidence="2">Uncharacterized protein</fullName>
    </submittedName>
</protein>